<evidence type="ECO:0000313" key="1">
    <source>
        <dbReference type="EMBL" id="KXJ89873.1"/>
    </source>
</evidence>
<dbReference type="EMBL" id="KQ964254">
    <property type="protein sequence ID" value="KXJ89873.1"/>
    <property type="molecule type" value="Genomic_DNA"/>
</dbReference>
<gene>
    <name evidence="1" type="ORF">Micbo1qcDRAFT_212423</name>
</gene>
<evidence type="ECO:0000313" key="2">
    <source>
        <dbReference type="Proteomes" id="UP000070501"/>
    </source>
</evidence>
<accession>A0A136IY52</accession>
<reference evidence="2" key="1">
    <citation type="submission" date="2016-02" db="EMBL/GenBank/DDBJ databases">
        <title>Draft genome sequence of Microdochium bolleyi, a fungal endophyte of beachgrass.</title>
        <authorList>
            <consortium name="DOE Joint Genome Institute"/>
            <person name="David A.S."/>
            <person name="May G."/>
            <person name="Haridas S."/>
            <person name="Lim J."/>
            <person name="Wang M."/>
            <person name="Labutti K."/>
            <person name="Lipzen A."/>
            <person name="Barry K."/>
            <person name="Grigoriev I.V."/>
        </authorList>
    </citation>
    <scope>NUCLEOTIDE SEQUENCE [LARGE SCALE GENOMIC DNA]</scope>
    <source>
        <strain evidence="2">J235TASD1</strain>
    </source>
</reference>
<feature type="non-terminal residue" evidence="1">
    <location>
        <position position="1"/>
    </location>
</feature>
<dbReference type="AlphaFoldDB" id="A0A136IY52"/>
<dbReference type="Proteomes" id="UP000070501">
    <property type="component" value="Unassembled WGS sequence"/>
</dbReference>
<sequence>LPRVPVPRISILLIANYTTVTILSLDLSFTTPAMAIDCLSGLPALAASPPQPPNRKVPQLQLRHLLLAELRTRKALLSARLVLYATDPCDAAAEVALPTGIAAPLFRRGLGEPLAACRAHVEDADVAAHGCCICG</sequence>
<proteinExistence type="predicted"/>
<keyword evidence="2" id="KW-1185">Reference proteome</keyword>
<dbReference type="InParanoid" id="A0A136IY52"/>
<protein>
    <submittedName>
        <fullName evidence="1">Uncharacterized protein</fullName>
    </submittedName>
</protein>
<organism evidence="1 2">
    <name type="scientific">Microdochium bolleyi</name>
    <dbReference type="NCBI Taxonomy" id="196109"/>
    <lineage>
        <taxon>Eukaryota</taxon>
        <taxon>Fungi</taxon>
        <taxon>Dikarya</taxon>
        <taxon>Ascomycota</taxon>
        <taxon>Pezizomycotina</taxon>
        <taxon>Sordariomycetes</taxon>
        <taxon>Xylariomycetidae</taxon>
        <taxon>Xylariales</taxon>
        <taxon>Microdochiaceae</taxon>
        <taxon>Microdochium</taxon>
    </lineage>
</organism>
<name>A0A136IY52_9PEZI</name>